<proteinExistence type="predicted"/>
<gene>
    <name evidence="1" type="ORF">B0H15DRAFT_263749</name>
</gene>
<organism evidence="1 2">
    <name type="scientific">Mycena belliarum</name>
    <dbReference type="NCBI Taxonomy" id="1033014"/>
    <lineage>
        <taxon>Eukaryota</taxon>
        <taxon>Fungi</taxon>
        <taxon>Dikarya</taxon>
        <taxon>Basidiomycota</taxon>
        <taxon>Agaricomycotina</taxon>
        <taxon>Agaricomycetes</taxon>
        <taxon>Agaricomycetidae</taxon>
        <taxon>Agaricales</taxon>
        <taxon>Marasmiineae</taxon>
        <taxon>Mycenaceae</taxon>
        <taxon>Mycena</taxon>
    </lineage>
</organism>
<dbReference type="EMBL" id="JARJCN010000022">
    <property type="protein sequence ID" value="KAJ7090407.1"/>
    <property type="molecule type" value="Genomic_DNA"/>
</dbReference>
<accession>A0AAD6XVF0</accession>
<protein>
    <submittedName>
        <fullName evidence="1">Uncharacterized protein</fullName>
    </submittedName>
</protein>
<name>A0AAD6XVF0_9AGAR</name>
<keyword evidence="2" id="KW-1185">Reference proteome</keyword>
<dbReference type="AlphaFoldDB" id="A0AAD6XVF0"/>
<comment type="caution">
    <text evidence="1">The sequence shown here is derived from an EMBL/GenBank/DDBJ whole genome shotgun (WGS) entry which is preliminary data.</text>
</comment>
<reference evidence="1" key="1">
    <citation type="submission" date="2023-03" db="EMBL/GenBank/DDBJ databases">
        <title>Massive genome expansion in bonnet fungi (Mycena s.s.) driven by repeated elements and novel gene families across ecological guilds.</title>
        <authorList>
            <consortium name="Lawrence Berkeley National Laboratory"/>
            <person name="Harder C.B."/>
            <person name="Miyauchi S."/>
            <person name="Viragh M."/>
            <person name="Kuo A."/>
            <person name="Thoen E."/>
            <person name="Andreopoulos B."/>
            <person name="Lu D."/>
            <person name="Skrede I."/>
            <person name="Drula E."/>
            <person name="Henrissat B."/>
            <person name="Morin E."/>
            <person name="Kohler A."/>
            <person name="Barry K."/>
            <person name="LaButti K."/>
            <person name="Morin E."/>
            <person name="Salamov A."/>
            <person name="Lipzen A."/>
            <person name="Mereny Z."/>
            <person name="Hegedus B."/>
            <person name="Baldrian P."/>
            <person name="Stursova M."/>
            <person name="Weitz H."/>
            <person name="Taylor A."/>
            <person name="Grigoriev I.V."/>
            <person name="Nagy L.G."/>
            <person name="Martin F."/>
            <person name="Kauserud H."/>
        </authorList>
    </citation>
    <scope>NUCLEOTIDE SEQUENCE</scope>
    <source>
        <strain evidence="1">CBHHK173m</strain>
    </source>
</reference>
<evidence type="ECO:0000313" key="2">
    <source>
        <dbReference type="Proteomes" id="UP001222325"/>
    </source>
</evidence>
<dbReference type="Proteomes" id="UP001222325">
    <property type="component" value="Unassembled WGS sequence"/>
</dbReference>
<sequence>MCSHGSSRGCRTMSVRRCGALSAAAPAARVRCVFRPLLADLLTWSTYLLTQLLCCPTPAFLRRRVRARAIRASHPGSPPPPPSSVARHKCADSPAASVLPCDAVLRTPTPHPQVDAGSQYTRIAAPRSCSRASPWLDMRTWLGCDRERSCHVTAAQPQSRARAVRPRRVHIAHIEGQKLNKV</sequence>
<evidence type="ECO:0000313" key="1">
    <source>
        <dbReference type="EMBL" id="KAJ7090407.1"/>
    </source>
</evidence>